<dbReference type="GO" id="GO:0050897">
    <property type="term" value="F:cobalt ion binding"/>
    <property type="evidence" value="ECO:0007669"/>
    <property type="project" value="TreeGrafter"/>
</dbReference>
<dbReference type="Gene3D" id="3.30.460.20">
    <property type="entry name" value="CorA soluble domain-like"/>
    <property type="match status" value="1"/>
</dbReference>
<dbReference type="RefSeq" id="WP_052831064.1">
    <property type="nucleotide sequence ID" value="NZ_BJYZ01000023.1"/>
</dbReference>
<organism evidence="12 13">
    <name type="scientific">Skermanella aerolata</name>
    <dbReference type="NCBI Taxonomy" id="393310"/>
    <lineage>
        <taxon>Bacteria</taxon>
        <taxon>Pseudomonadati</taxon>
        <taxon>Pseudomonadota</taxon>
        <taxon>Alphaproteobacteria</taxon>
        <taxon>Rhodospirillales</taxon>
        <taxon>Azospirillaceae</taxon>
        <taxon>Skermanella</taxon>
    </lineage>
</organism>
<evidence type="ECO:0000256" key="4">
    <source>
        <dbReference type="ARBA" id="ARBA00022475"/>
    </source>
</evidence>
<keyword evidence="6 11" id="KW-0812">Transmembrane</keyword>
<evidence type="ECO:0000256" key="3">
    <source>
        <dbReference type="ARBA" id="ARBA00022448"/>
    </source>
</evidence>
<dbReference type="EMBL" id="BJYZ01000023">
    <property type="protein sequence ID" value="GEO40805.1"/>
    <property type="molecule type" value="Genomic_DNA"/>
</dbReference>
<dbReference type="InterPro" id="IPR045863">
    <property type="entry name" value="CorA_TM1_TM2"/>
</dbReference>
<dbReference type="InterPro" id="IPR002523">
    <property type="entry name" value="MgTranspt_CorA/ZnTranspt_ZntB"/>
</dbReference>
<keyword evidence="3" id="KW-0813">Transport</keyword>
<comment type="subcellular location">
    <subcellularLocation>
        <location evidence="1">Cell membrane</location>
        <topology evidence="1">Multi-pass membrane protein</topology>
    </subcellularLocation>
</comment>
<evidence type="ECO:0000256" key="11">
    <source>
        <dbReference type="SAM" id="Phobius"/>
    </source>
</evidence>
<feature type="transmembrane region" description="Helical" evidence="11">
    <location>
        <begin position="268"/>
        <end position="290"/>
    </location>
</feature>
<dbReference type="SUPFAM" id="SSF144083">
    <property type="entry name" value="Magnesium transport protein CorA, transmembrane region"/>
    <property type="match status" value="1"/>
</dbReference>
<dbReference type="OrthoDB" id="9803484at2"/>
<keyword evidence="4" id="KW-1003">Cell membrane</keyword>
<proteinExistence type="inferred from homology"/>
<keyword evidence="8 11" id="KW-1133">Transmembrane helix</keyword>
<dbReference type="Pfam" id="PF01544">
    <property type="entry name" value="CorA"/>
    <property type="match status" value="1"/>
</dbReference>
<evidence type="ECO:0000256" key="9">
    <source>
        <dbReference type="ARBA" id="ARBA00023065"/>
    </source>
</evidence>
<keyword evidence="5" id="KW-0997">Cell inner membrane</keyword>
<evidence type="ECO:0008006" key="14">
    <source>
        <dbReference type="Google" id="ProtNLM"/>
    </source>
</evidence>
<evidence type="ECO:0000256" key="10">
    <source>
        <dbReference type="ARBA" id="ARBA00023136"/>
    </source>
</evidence>
<evidence type="ECO:0000313" key="12">
    <source>
        <dbReference type="EMBL" id="GEO40805.1"/>
    </source>
</evidence>
<dbReference type="InterPro" id="IPR045861">
    <property type="entry name" value="CorA_cytoplasmic_dom"/>
</dbReference>
<evidence type="ECO:0000256" key="2">
    <source>
        <dbReference type="ARBA" id="ARBA00009765"/>
    </source>
</evidence>
<keyword evidence="13" id="KW-1185">Reference proteome</keyword>
<dbReference type="GO" id="GO:0015095">
    <property type="term" value="F:magnesium ion transmembrane transporter activity"/>
    <property type="evidence" value="ECO:0007669"/>
    <property type="project" value="TreeGrafter"/>
</dbReference>
<dbReference type="GO" id="GO:0000287">
    <property type="term" value="F:magnesium ion binding"/>
    <property type="evidence" value="ECO:0007669"/>
    <property type="project" value="TreeGrafter"/>
</dbReference>
<dbReference type="PANTHER" id="PTHR46494:SF3">
    <property type="entry name" value="ZINC TRANSPORT PROTEIN ZNTB"/>
    <property type="match status" value="1"/>
</dbReference>
<comment type="similarity">
    <text evidence="2">Belongs to the CorA metal ion transporter (MIT) (TC 1.A.35) family.</text>
</comment>
<sequence>MTETLAAGLICAYGFGSDGSVRELSLPVLGDLMRTPDGFLWAHLNIAVWPMRNWIGDRSELPEIVREVLVASDDIRPRFERCGDGLVGTLSDVQHDFSGQSGDIGTLHVWFTRNTLITTRSHPLTAVDKLRLDIRDGFHPATTGELIGALIDHLAASFHKVIEEMVERLDEIEDAILVGISNDLRSQLGDLRRQIVSLRRQLLPQRRALSRLLSQPPSWWSADDLHDLREAGERFSSVAEDLGAAEDRAKVLQDEFSAKLAEEANRNLFRLSIVTLIFLPMTLVTGIFGMNVAGLPGTHDALSFWWVMVLMVASAGATLLLLKVKHWF</sequence>
<accession>A0A512DWF1</accession>
<dbReference type="SUPFAM" id="SSF143865">
    <property type="entry name" value="CorA soluble domain-like"/>
    <property type="match status" value="1"/>
</dbReference>
<evidence type="ECO:0000256" key="5">
    <source>
        <dbReference type="ARBA" id="ARBA00022519"/>
    </source>
</evidence>
<dbReference type="Gene3D" id="1.20.58.340">
    <property type="entry name" value="Magnesium transport protein CorA, transmembrane region"/>
    <property type="match status" value="2"/>
</dbReference>
<keyword evidence="7" id="KW-0862">Zinc</keyword>
<evidence type="ECO:0000256" key="6">
    <source>
        <dbReference type="ARBA" id="ARBA00022692"/>
    </source>
</evidence>
<gene>
    <name evidence="12" type="ORF">SAE02_49530</name>
</gene>
<dbReference type="GO" id="GO:0005886">
    <property type="term" value="C:plasma membrane"/>
    <property type="evidence" value="ECO:0007669"/>
    <property type="project" value="UniProtKB-SubCell"/>
</dbReference>
<evidence type="ECO:0000313" key="13">
    <source>
        <dbReference type="Proteomes" id="UP000321523"/>
    </source>
</evidence>
<feature type="transmembrane region" description="Helical" evidence="11">
    <location>
        <begin position="302"/>
        <end position="322"/>
    </location>
</feature>
<comment type="caution">
    <text evidence="12">The sequence shown here is derived from an EMBL/GenBank/DDBJ whole genome shotgun (WGS) entry which is preliminary data.</text>
</comment>
<protein>
    <recommendedName>
        <fullName evidence="14">Transporter</fullName>
    </recommendedName>
</protein>
<keyword evidence="9" id="KW-0406">Ion transport</keyword>
<reference evidence="12 13" key="1">
    <citation type="submission" date="2019-07" db="EMBL/GenBank/DDBJ databases">
        <title>Whole genome shotgun sequence of Skermanella aerolata NBRC 106429.</title>
        <authorList>
            <person name="Hosoyama A."/>
            <person name="Uohara A."/>
            <person name="Ohji S."/>
            <person name="Ichikawa N."/>
        </authorList>
    </citation>
    <scope>NUCLEOTIDE SEQUENCE [LARGE SCALE GENOMIC DNA]</scope>
    <source>
        <strain evidence="12 13">NBRC 106429</strain>
    </source>
</reference>
<name>A0A512DWF1_9PROT</name>
<evidence type="ECO:0000256" key="7">
    <source>
        <dbReference type="ARBA" id="ARBA00022833"/>
    </source>
</evidence>
<keyword evidence="10 11" id="KW-0472">Membrane</keyword>
<dbReference type="AlphaFoldDB" id="A0A512DWF1"/>
<dbReference type="PANTHER" id="PTHR46494">
    <property type="entry name" value="CORA FAMILY METAL ION TRANSPORTER (EUROFUNG)"/>
    <property type="match status" value="1"/>
</dbReference>
<evidence type="ECO:0000256" key="8">
    <source>
        <dbReference type="ARBA" id="ARBA00022989"/>
    </source>
</evidence>
<dbReference type="Proteomes" id="UP000321523">
    <property type="component" value="Unassembled WGS sequence"/>
</dbReference>
<evidence type="ECO:0000256" key="1">
    <source>
        <dbReference type="ARBA" id="ARBA00004651"/>
    </source>
</evidence>
<dbReference type="GO" id="GO:0015087">
    <property type="term" value="F:cobalt ion transmembrane transporter activity"/>
    <property type="evidence" value="ECO:0007669"/>
    <property type="project" value="TreeGrafter"/>
</dbReference>